<gene>
    <name evidence="1" type="ORF">JOQ06_023476</name>
</gene>
<comment type="caution">
    <text evidence="1">The sequence shown here is derived from an EMBL/GenBank/DDBJ whole genome shotgun (WGS) entry which is preliminary data.</text>
</comment>
<feature type="non-terminal residue" evidence="1">
    <location>
        <position position="1"/>
    </location>
</feature>
<dbReference type="AlphaFoldDB" id="A0AAD6FUC6"/>
<reference evidence="1" key="1">
    <citation type="submission" date="2022-11" db="EMBL/GenBank/DDBJ databases">
        <title>Chromosome-level genome of Pogonophryne albipinna.</title>
        <authorList>
            <person name="Jo E."/>
        </authorList>
    </citation>
    <scope>NUCLEOTIDE SEQUENCE</scope>
    <source>
        <strain evidence="1">SGF0006</strain>
        <tissue evidence="1">Muscle</tissue>
    </source>
</reference>
<evidence type="ECO:0000313" key="1">
    <source>
        <dbReference type="EMBL" id="KAJ4945798.1"/>
    </source>
</evidence>
<dbReference type="Proteomes" id="UP001219934">
    <property type="component" value="Unassembled WGS sequence"/>
</dbReference>
<dbReference type="EMBL" id="JAPTMU010000003">
    <property type="protein sequence ID" value="KAJ4945798.1"/>
    <property type="molecule type" value="Genomic_DNA"/>
</dbReference>
<keyword evidence="2" id="KW-1185">Reference proteome</keyword>
<protein>
    <submittedName>
        <fullName evidence="1">Uncharacterized protein</fullName>
    </submittedName>
</protein>
<evidence type="ECO:0000313" key="2">
    <source>
        <dbReference type="Proteomes" id="UP001219934"/>
    </source>
</evidence>
<accession>A0AAD6FUC6</accession>
<proteinExistence type="predicted"/>
<feature type="non-terminal residue" evidence="1">
    <location>
        <position position="93"/>
    </location>
</feature>
<sequence>NIPSCHNPPTSRLLVLSALDDEVSRQEVCQCVSGPCPGSSPGAPCWSSDDEQEICVVARMEYSSYALDAFFLSLPPDPPPPVGCLRGHGSTLE</sequence>
<organism evidence="1 2">
    <name type="scientific">Pogonophryne albipinna</name>
    <dbReference type="NCBI Taxonomy" id="1090488"/>
    <lineage>
        <taxon>Eukaryota</taxon>
        <taxon>Metazoa</taxon>
        <taxon>Chordata</taxon>
        <taxon>Craniata</taxon>
        <taxon>Vertebrata</taxon>
        <taxon>Euteleostomi</taxon>
        <taxon>Actinopterygii</taxon>
        <taxon>Neopterygii</taxon>
        <taxon>Teleostei</taxon>
        <taxon>Neoteleostei</taxon>
        <taxon>Acanthomorphata</taxon>
        <taxon>Eupercaria</taxon>
        <taxon>Perciformes</taxon>
        <taxon>Notothenioidei</taxon>
        <taxon>Pogonophryne</taxon>
    </lineage>
</organism>
<name>A0AAD6FUC6_9TELE</name>